<evidence type="ECO:0000256" key="5">
    <source>
        <dbReference type="SAM" id="MobiDB-lite"/>
    </source>
</evidence>
<dbReference type="InterPro" id="IPR008571">
    <property type="entry name" value="HerA-like"/>
</dbReference>
<dbReference type="InterPro" id="IPR027417">
    <property type="entry name" value="P-loop_NTPase"/>
</dbReference>
<dbReference type="Proteomes" id="UP000070263">
    <property type="component" value="Unassembled WGS sequence"/>
</dbReference>
<dbReference type="GO" id="GO:0043138">
    <property type="term" value="F:3'-5' DNA helicase activity"/>
    <property type="evidence" value="ECO:0007669"/>
    <property type="project" value="UniProtKB-EC"/>
</dbReference>
<evidence type="ECO:0000313" key="8">
    <source>
        <dbReference type="Proteomes" id="UP000070263"/>
    </source>
</evidence>
<gene>
    <name evidence="7" type="ORF">AKJ51_00425</name>
</gene>
<comment type="catalytic activity">
    <reaction evidence="4">
        <text>ATP + H2O = ADP + phosphate + H(+)</text>
        <dbReference type="Rhea" id="RHEA:13065"/>
        <dbReference type="ChEBI" id="CHEBI:15377"/>
        <dbReference type="ChEBI" id="CHEBI:15378"/>
        <dbReference type="ChEBI" id="CHEBI:30616"/>
        <dbReference type="ChEBI" id="CHEBI:43474"/>
        <dbReference type="ChEBI" id="CHEBI:456216"/>
        <dbReference type="EC" id="5.6.2.4"/>
    </reaction>
</comment>
<comment type="caution">
    <text evidence="7">The sequence shown here is derived from an EMBL/GenBank/DDBJ whole genome shotgun (WGS) entry which is preliminary data.</text>
</comment>
<dbReference type="PATRIC" id="fig|1698280.3.peg.331"/>
<dbReference type="GO" id="GO:0043139">
    <property type="term" value="F:5'-3' DNA helicase activity"/>
    <property type="evidence" value="ECO:0007669"/>
    <property type="project" value="UniProtKB-EC"/>
</dbReference>
<dbReference type="AlphaFoldDB" id="A0A133VMU0"/>
<evidence type="ECO:0000256" key="4">
    <source>
        <dbReference type="ARBA" id="ARBA00048988"/>
    </source>
</evidence>
<proteinExistence type="inferred from homology"/>
<feature type="compositionally biased region" description="Acidic residues" evidence="5">
    <location>
        <begin position="544"/>
        <end position="561"/>
    </location>
</feature>
<comment type="catalytic activity">
    <reaction evidence="2">
        <text>Couples ATP hydrolysis with the unwinding of duplex DNA by translocating in the 3'-5' direction.</text>
        <dbReference type="EC" id="5.6.2.4"/>
    </reaction>
</comment>
<evidence type="ECO:0000259" key="6">
    <source>
        <dbReference type="Pfam" id="PF01935"/>
    </source>
</evidence>
<organism evidence="7 8">
    <name type="scientific">candidate division MSBL1 archaeon SCGC-AAA382A20</name>
    <dbReference type="NCBI Taxonomy" id="1698280"/>
    <lineage>
        <taxon>Archaea</taxon>
        <taxon>Methanobacteriati</taxon>
        <taxon>Methanobacteriota</taxon>
        <taxon>candidate division MSBL1</taxon>
    </lineage>
</organism>
<accession>A0A133VMU0</accession>
<feature type="domain" description="Helicase HerA central" evidence="6">
    <location>
        <begin position="160"/>
        <end position="384"/>
    </location>
</feature>
<keyword evidence="8" id="KW-1185">Reference proteome</keyword>
<name>A0A133VMU0_9EURY</name>
<comment type="catalytic activity">
    <reaction evidence="3">
        <text>ATP + H2O = ADP + phosphate + H(+)</text>
        <dbReference type="Rhea" id="RHEA:13065"/>
        <dbReference type="ChEBI" id="CHEBI:15377"/>
        <dbReference type="ChEBI" id="CHEBI:15378"/>
        <dbReference type="ChEBI" id="CHEBI:30616"/>
        <dbReference type="ChEBI" id="CHEBI:43474"/>
        <dbReference type="ChEBI" id="CHEBI:456216"/>
        <dbReference type="EC" id="5.6.2.3"/>
    </reaction>
</comment>
<dbReference type="Gene3D" id="3.40.50.300">
    <property type="entry name" value="P-loop containing nucleotide triphosphate hydrolases"/>
    <property type="match status" value="2"/>
</dbReference>
<dbReference type="EMBL" id="LHYE01000002">
    <property type="protein sequence ID" value="KXB07723.1"/>
    <property type="molecule type" value="Genomic_DNA"/>
</dbReference>
<sequence>MADKDEGGIKMVIGVVSEPGEDANQFVFVTPDDTELKTGEFVKYEASVELEHEREIKEKKRRIFARVINREQCRGFPDRFMSNPDVPPKLVARKLGISSEETDLYRIKAVVIGYYDERLNDFTNPRIVPNPGTEIELATNDELEEFLTEASSDAGGTALIGELLHRSPGETEISLPIDAFTSTHLSILASTGSGKSYTAAVIAEEMMKPDSKAAMLIIDPHGEYGTLKEIEERNQDIFQDADEGYSPSVQIWSPEDIKIQISELTQSDLFSILDNPSDAQEQVLSEAWDNLQNKDNEYISLEEIKEECASVGDSMDLESSARALDWRLEKALNRDLFHHSKHISLSSNQNERGLLRPGQCTVLRLDTMGLRDQQMLTTVLLRKINQARIEAEKGRESELDFPVFVMLEEGHRFAPADGSARSLGVLSTILSEGRKFGVGIGIISQRPSKIDDDVLSQCKTQIIMQIKNPNDQEAVRRSVEGVGEDLLSELPGLTPGQAVVSGDSVNTPFLCRIRERHTEHGAESLETTRIWREEWQKLDREPDGLAEPEVEEGTEDRDETL</sequence>
<evidence type="ECO:0000313" key="7">
    <source>
        <dbReference type="EMBL" id="KXB07723.1"/>
    </source>
</evidence>
<dbReference type="InterPro" id="IPR002789">
    <property type="entry name" value="HerA_central"/>
</dbReference>
<dbReference type="Pfam" id="PF01935">
    <property type="entry name" value="DUF87"/>
    <property type="match status" value="1"/>
</dbReference>
<protein>
    <recommendedName>
        <fullName evidence="6">Helicase HerA central domain-containing protein</fullName>
    </recommendedName>
</protein>
<dbReference type="PANTHER" id="PTHR42957">
    <property type="entry name" value="HELICASE MJ1565-RELATED"/>
    <property type="match status" value="1"/>
</dbReference>
<dbReference type="PANTHER" id="PTHR42957:SF2">
    <property type="entry name" value="HELICASE HERA CENTRAL DOMAIN-CONTAINING PROTEIN"/>
    <property type="match status" value="1"/>
</dbReference>
<evidence type="ECO:0000256" key="1">
    <source>
        <dbReference type="ARBA" id="ARBA00007816"/>
    </source>
</evidence>
<reference evidence="7 8" key="1">
    <citation type="journal article" date="2016" name="Sci. Rep.">
        <title>Metabolic traits of an uncultured archaeal lineage -MSBL1- from brine pools of the Red Sea.</title>
        <authorList>
            <person name="Mwirichia R."/>
            <person name="Alam I."/>
            <person name="Rashid M."/>
            <person name="Vinu M."/>
            <person name="Ba-Alawi W."/>
            <person name="Anthony Kamau A."/>
            <person name="Kamanda Ngugi D."/>
            <person name="Goker M."/>
            <person name="Klenk H.P."/>
            <person name="Bajic V."/>
            <person name="Stingl U."/>
        </authorList>
    </citation>
    <scope>NUCLEOTIDE SEQUENCE [LARGE SCALE GENOMIC DNA]</scope>
    <source>
        <strain evidence="7">SCGC-AAA382A20</strain>
    </source>
</reference>
<evidence type="ECO:0000256" key="3">
    <source>
        <dbReference type="ARBA" id="ARBA00048954"/>
    </source>
</evidence>
<comment type="similarity">
    <text evidence="1">Belongs to the HerA family.</text>
</comment>
<dbReference type="SUPFAM" id="SSF52540">
    <property type="entry name" value="P-loop containing nucleoside triphosphate hydrolases"/>
    <property type="match status" value="1"/>
</dbReference>
<feature type="region of interest" description="Disordered" evidence="5">
    <location>
        <begin position="537"/>
        <end position="561"/>
    </location>
</feature>
<evidence type="ECO:0000256" key="2">
    <source>
        <dbReference type="ARBA" id="ARBA00034617"/>
    </source>
</evidence>